<organism evidence="1 2">
    <name type="scientific">Ignelater luminosus</name>
    <name type="common">Cucubano</name>
    <name type="synonym">Pyrophorus luminosus</name>
    <dbReference type="NCBI Taxonomy" id="2038154"/>
    <lineage>
        <taxon>Eukaryota</taxon>
        <taxon>Metazoa</taxon>
        <taxon>Ecdysozoa</taxon>
        <taxon>Arthropoda</taxon>
        <taxon>Hexapoda</taxon>
        <taxon>Insecta</taxon>
        <taxon>Pterygota</taxon>
        <taxon>Neoptera</taxon>
        <taxon>Endopterygota</taxon>
        <taxon>Coleoptera</taxon>
        <taxon>Polyphaga</taxon>
        <taxon>Elateriformia</taxon>
        <taxon>Elateroidea</taxon>
        <taxon>Elateridae</taxon>
        <taxon>Agrypninae</taxon>
        <taxon>Pyrophorini</taxon>
        <taxon>Ignelater</taxon>
    </lineage>
</organism>
<proteinExistence type="predicted"/>
<accession>A0A8K0C391</accession>
<gene>
    <name evidence="1" type="ORF">ILUMI_27260</name>
</gene>
<evidence type="ECO:0000313" key="1">
    <source>
        <dbReference type="EMBL" id="KAF2878915.1"/>
    </source>
</evidence>
<comment type="caution">
    <text evidence="1">The sequence shown here is derived from an EMBL/GenBank/DDBJ whole genome shotgun (WGS) entry which is preliminary data.</text>
</comment>
<evidence type="ECO:0000313" key="2">
    <source>
        <dbReference type="Proteomes" id="UP000801492"/>
    </source>
</evidence>
<dbReference type="EMBL" id="VTPC01091257">
    <property type="protein sequence ID" value="KAF2878915.1"/>
    <property type="molecule type" value="Genomic_DNA"/>
</dbReference>
<protein>
    <submittedName>
        <fullName evidence="1">Uncharacterized protein</fullName>
    </submittedName>
</protein>
<dbReference type="OrthoDB" id="6782459at2759"/>
<sequence>MFCPEACSCLEFDVFQLHTPGGGGYGEPNSSDEGAFVEHGDTNISSIKPSKFIERGSVFEYRQAQESAAYHHARTIDDFAPEEARLRVRHLESWHKLDRLTAKIKRFPRRRSSREAYRTSFVWTCFRNLIINKNEKKKIVLDDKLFCAICLENAKSAQDENDAFLQSELSSILKADPKDTTAIKTMKASMLKNFNHRFPITEIEVLASLLDPRFQNLTDVCNYYYSFCTRIQKTEIKNPFVDSLSASSEPDFDDEIANVCNYFFKLKFLEDTTIPPLCEMNCIGVVTNKLSGNK</sequence>
<name>A0A8K0C391_IGNLU</name>
<dbReference type="Proteomes" id="UP000801492">
    <property type="component" value="Unassembled WGS sequence"/>
</dbReference>
<reference evidence="1" key="1">
    <citation type="submission" date="2019-08" db="EMBL/GenBank/DDBJ databases">
        <title>The genome of the North American firefly Photinus pyralis.</title>
        <authorList>
            <consortium name="Photinus pyralis genome working group"/>
            <person name="Fallon T.R."/>
            <person name="Sander Lower S.E."/>
            <person name="Weng J.-K."/>
        </authorList>
    </citation>
    <scope>NUCLEOTIDE SEQUENCE</scope>
    <source>
        <strain evidence="1">TRF0915ILg1</strain>
        <tissue evidence="1">Whole body</tissue>
    </source>
</reference>
<keyword evidence="2" id="KW-1185">Reference proteome</keyword>
<dbReference type="AlphaFoldDB" id="A0A8K0C391"/>